<keyword evidence="2" id="KW-1185">Reference proteome</keyword>
<dbReference type="Proteomes" id="UP001281147">
    <property type="component" value="Unassembled WGS sequence"/>
</dbReference>
<evidence type="ECO:0000313" key="2">
    <source>
        <dbReference type="Proteomes" id="UP001281147"/>
    </source>
</evidence>
<reference evidence="1" key="1">
    <citation type="submission" date="2023-07" db="EMBL/GenBank/DDBJ databases">
        <title>Black Yeasts Isolated from many extreme environments.</title>
        <authorList>
            <person name="Coleine C."/>
            <person name="Stajich J.E."/>
            <person name="Selbmann L."/>
        </authorList>
    </citation>
    <scope>NUCLEOTIDE SEQUENCE</scope>
    <source>
        <strain evidence="1">CCFEE 5714</strain>
    </source>
</reference>
<accession>A0ACC3MS90</accession>
<name>A0ACC3MS90_9PEZI</name>
<protein>
    <submittedName>
        <fullName evidence="1">Uncharacterized protein</fullName>
    </submittedName>
</protein>
<sequence>MSSIFCCESVKPYKPRYLDHEPKFKEFMAWATKTSEGNNTAKNANFSDVDPTYAVQLVRQVNFGSLESKRYFTPSKDEDEAFTEITEADLIQANFQKLNSFKNWKCAVHNRFFEINLYKKDPVNKHHWRADIDRPASSIDL</sequence>
<proteinExistence type="predicted"/>
<organism evidence="1 2">
    <name type="scientific">Vermiconidia calcicola</name>
    <dbReference type="NCBI Taxonomy" id="1690605"/>
    <lineage>
        <taxon>Eukaryota</taxon>
        <taxon>Fungi</taxon>
        <taxon>Dikarya</taxon>
        <taxon>Ascomycota</taxon>
        <taxon>Pezizomycotina</taxon>
        <taxon>Dothideomycetes</taxon>
        <taxon>Dothideomycetidae</taxon>
        <taxon>Mycosphaerellales</taxon>
        <taxon>Extremaceae</taxon>
        <taxon>Vermiconidia</taxon>
    </lineage>
</organism>
<gene>
    <name evidence="1" type="ORF">LTR37_015220</name>
</gene>
<dbReference type="EMBL" id="JAUTXU010000167">
    <property type="protein sequence ID" value="KAK3701909.1"/>
    <property type="molecule type" value="Genomic_DNA"/>
</dbReference>
<evidence type="ECO:0000313" key="1">
    <source>
        <dbReference type="EMBL" id="KAK3701909.1"/>
    </source>
</evidence>
<comment type="caution">
    <text evidence="1">The sequence shown here is derived from an EMBL/GenBank/DDBJ whole genome shotgun (WGS) entry which is preliminary data.</text>
</comment>